<accession>A0A6G1ISS7</accession>
<evidence type="ECO:0000313" key="2">
    <source>
        <dbReference type="Proteomes" id="UP000799291"/>
    </source>
</evidence>
<dbReference type="OrthoDB" id="4582561at2759"/>
<keyword evidence="2" id="KW-1185">Reference proteome</keyword>
<evidence type="ECO:0000313" key="1">
    <source>
        <dbReference type="EMBL" id="KAF2681215.1"/>
    </source>
</evidence>
<sequence length="81" mass="9233">ATLLMWAFLLYLIVMRKKINKGTGRTNQDHEWTFGQVLALATWAPVLIEFTFICLRGRKAALNGLISNQFVVTDAHRPEES</sequence>
<name>A0A6G1ISS7_9PLEO</name>
<protein>
    <submittedName>
        <fullName evidence="1">Uncharacterized protein</fullName>
    </submittedName>
</protein>
<proteinExistence type="predicted"/>
<organism evidence="1 2">
    <name type="scientific">Lentithecium fluviatile CBS 122367</name>
    <dbReference type="NCBI Taxonomy" id="1168545"/>
    <lineage>
        <taxon>Eukaryota</taxon>
        <taxon>Fungi</taxon>
        <taxon>Dikarya</taxon>
        <taxon>Ascomycota</taxon>
        <taxon>Pezizomycotina</taxon>
        <taxon>Dothideomycetes</taxon>
        <taxon>Pleosporomycetidae</taxon>
        <taxon>Pleosporales</taxon>
        <taxon>Massarineae</taxon>
        <taxon>Lentitheciaceae</taxon>
        <taxon>Lentithecium</taxon>
    </lineage>
</organism>
<gene>
    <name evidence="1" type="ORF">K458DRAFT_273430</name>
</gene>
<dbReference type="Proteomes" id="UP000799291">
    <property type="component" value="Unassembled WGS sequence"/>
</dbReference>
<feature type="non-terminal residue" evidence="1">
    <location>
        <position position="1"/>
    </location>
</feature>
<feature type="non-terminal residue" evidence="1">
    <location>
        <position position="81"/>
    </location>
</feature>
<dbReference type="AlphaFoldDB" id="A0A6G1ISS7"/>
<dbReference type="EMBL" id="MU005592">
    <property type="protein sequence ID" value="KAF2681215.1"/>
    <property type="molecule type" value="Genomic_DNA"/>
</dbReference>
<reference evidence="1" key="1">
    <citation type="journal article" date="2020" name="Stud. Mycol.">
        <title>101 Dothideomycetes genomes: a test case for predicting lifestyles and emergence of pathogens.</title>
        <authorList>
            <person name="Haridas S."/>
            <person name="Albert R."/>
            <person name="Binder M."/>
            <person name="Bloem J."/>
            <person name="Labutti K."/>
            <person name="Salamov A."/>
            <person name="Andreopoulos B."/>
            <person name="Baker S."/>
            <person name="Barry K."/>
            <person name="Bills G."/>
            <person name="Bluhm B."/>
            <person name="Cannon C."/>
            <person name="Castanera R."/>
            <person name="Culley D."/>
            <person name="Daum C."/>
            <person name="Ezra D."/>
            <person name="Gonzalez J."/>
            <person name="Henrissat B."/>
            <person name="Kuo A."/>
            <person name="Liang C."/>
            <person name="Lipzen A."/>
            <person name="Lutzoni F."/>
            <person name="Magnuson J."/>
            <person name="Mondo S."/>
            <person name="Nolan M."/>
            <person name="Ohm R."/>
            <person name="Pangilinan J."/>
            <person name="Park H.-J."/>
            <person name="Ramirez L."/>
            <person name="Alfaro M."/>
            <person name="Sun H."/>
            <person name="Tritt A."/>
            <person name="Yoshinaga Y."/>
            <person name="Zwiers L.-H."/>
            <person name="Turgeon B."/>
            <person name="Goodwin S."/>
            <person name="Spatafora J."/>
            <person name="Crous P."/>
            <person name="Grigoriev I."/>
        </authorList>
    </citation>
    <scope>NUCLEOTIDE SEQUENCE</scope>
    <source>
        <strain evidence="1">CBS 122367</strain>
    </source>
</reference>